<evidence type="ECO:0000313" key="2">
    <source>
        <dbReference type="Proteomes" id="UP001501115"/>
    </source>
</evidence>
<protein>
    <submittedName>
        <fullName evidence="1">Uncharacterized protein</fullName>
    </submittedName>
</protein>
<accession>A0ABP8GMC0</accession>
<dbReference type="EMBL" id="BAABET010000008">
    <property type="protein sequence ID" value="GAA4326989.1"/>
    <property type="molecule type" value="Genomic_DNA"/>
</dbReference>
<keyword evidence="2" id="KW-1185">Reference proteome</keyword>
<name>A0ABP8GMC0_9ACTN</name>
<reference evidence="2" key="1">
    <citation type="journal article" date="2019" name="Int. J. Syst. Evol. Microbiol.">
        <title>The Global Catalogue of Microorganisms (GCM) 10K type strain sequencing project: providing services to taxonomists for standard genome sequencing and annotation.</title>
        <authorList>
            <consortium name="The Broad Institute Genomics Platform"/>
            <consortium name="The Broad Institute Genome Sequencing Center for Infectious Disease"/>
            <person name="Wu L."/>
            <person name="Ma J."/>
        </authorList>
    </citation>
    <scope>NUCLEOTIDE SEQUENCE [LARGE SCALE GENOMIC DNA]</scope>
    <source>
        <strain evidence="2">JCM 31290</strain>
    </source>
</reference>
<organism evidence="1 2">
    <name type="scientific">Streptomyces venetus</name>
    <dbReference type="NCBI Taxonomy" id="1701086"/>
    <lineage>
        <taxon>Bacteria</taxon>
        <taxon>Bacillati</taxon>
        <taxon>Actinomycetota</taxon>
        <taxon>Actinomycetes</taxon>
        <taxon>Kitasatosporales</taxon>
        <taxon>Streptomycetaceae</taxon>
        <taxon>Streptomyces</taxon>
    </lineage>
</organism>
<comment type="caution">
    <text evidence="1">The sequence shown here is derived from an EMBL/GenBank/DDBJ whole genome shotgun (WGS) entry which is preliminary data.</text>
</comment>
<dbReference type="Proteomes" id="UP001501115">
    <property type="component" value="Unassembled WGS sequence"/>
</dbReference>
<evidence type="ECO:0000313" key="1">
    <source>
        <dbReference type="EMBL" id="GAA4326989.1"/>
    </source>
</evidence>
<sequence>MTLGPASPGSLGGCRDSLLIPALGALVELRGEDIGAGHRLTHALALARDAAPLPRDLAEALLFRVGAADGGRETSAWWSYACRRADCLRPPGAPSAGHSVRAQWAGTCTSVTTKPLQGLVGLRCNEMVRSCSGTA</sequence>
<gene>
    <name evidence="1" type="ORF">GCM10023086_54820</name>
</gene>
<proteinExistence type="predicted"/>